<evidence type="ECO:0000313" key="3">
    <source>
        <dbReference type="EMBL" id="KAB0353757.1"/>
    </source>
</evidence>
<dbReference type="PANTHER" id="PTHR37360:SF1">
    <property type="entry name" value="FMR1 NEIGHBOR PROTEIN"/>
    <property type="match status" value="1"/>
</dbReference>
<dbReference type="InterPro" id="IPR055331">
    <property type="entry name" value="FMR1-like"/>
</dbReference>
<proteinExistence type="predicted"/>
<evidence type="ECO:0000256" key="2">
    <source>
        <dbReference type="SAM" id="Phobius"/>
    </source>
</evidence>
<feature type="transmembrane region" description="Helical" evidence="2">
    <location>
        <begin position="146"/>
        <end position="164"/>
    </location>
</feature>
<reference evidence="3 4" key="1">
    <citation type="submission" date="2019-06" db="EMBL/GenBank/DDBJ databases">
        <title>Discovery of a novel chromosome fission-fusion reversal in muntjac.</title>
        <authorList>
            <person name="Mudd A.B."/>
            <person name="Bredeson J.V."/>
            <person name="Baum R."/>
            <person name="Hockemeyer D."/>
            <person name="Rokhsar D.S."/>
        </authorList>
    </citation>
    <scope>NUCLEOTIDE SEQUENCE [LARGE SCALE GENOMIC DNA]</scope>
    <source>
        <strain evidence="3">UCam_UCB_Mr</strain>
        <tissue evidence="3">Fibroblast cell line</tissue>
    </source>
</reference>
<feature type="compositionally biased region" description="Low complexity" evidence="1">
    <location>
        <begin position="48"/>
        <end position="57"/>
    </location>
</feature>
<evidence type="ECO:0000313" key="4">
    <source>
        <dbReference type="Proteomes" id="UP000326062"/>
    </source>
</evidence>
<keyword evidence="4" id="KW-1185">Reference proteome</keyword>
<accession>A0A5N3VX30</accession>
<protein>
    <submittedName>
        <fullName evidence="3">Uncharacterized protein</fullName>
    </submittedName>
</protein>
<sequence>MPTDGRSSRGRARPRTRAKIRALRRARSKMVNLEGERSANPATGSHPGGSMASASQSSGQASVRGVWGEILRYTVKLWVSQRFGLFLLGFWLLLLLCFYMNSGKITGVGCHALLQGIFPTTSSLCLSLHCCPTNRFISTISLDSRYMRYTTYFCMLILYPTAWLNCMSSSKFCCLTRRAFLFS</sequence>
<dbReference type="EMBL" id="VCEB01000426">
    <property type="protein sequence ID" value="KAB0353757.1"/>
    <property type="molecule type" value="Genomic_DNA"/>
</dbReference>
<feature type="region of interest" description="Disordered" evidence="1">
    <location>
        <begin position="34"/>
        <end position="57"/>
    </location>
</feature>
<evidence type="ECO:0000256" key="1">
    <source>
        <dbReference type="SAM" id="MobiDB-lite"/>
    </source>
</evidence>
<name>A0A5N3VX30_MUNRE</name>
<keyword evidence="2" id="KW-0472">Membrane</keyword>
<feature type="transmembrane region" description="Helical" evidence="2">
    <location>
        <begin position="83"/>
        <end position="101"/>
    </location>
</feature>
<keyword evidence="2" id="KW-1133">Transmembrane helix</keyword>
<comment type="caution">
    <text evidence="3">The sequence shown here is derived from an EMBL/GenBank/DDBJ whole genome shotgun (WGS) entry which is preliminary data.</text>
</comment>
<dbReference type="Proteomes" id="UP000326062">
    <property type="component" value="Unassembled WGS sequence"/>
</dbReference>
<gene>
    <name evidence="3" type="ORF">FD755_023548</name>
</gene>
<dbReference type="PANTHER" id="PTHR37360">
    <property type="entry name" value="FRAGILE X MENTAL RETARDATION 1 NEIGHBOR PROTEIN"/>
    <property type="match status" value="1"/>
</dbReference>
<dbReference type="AlphaFoldDB" id="A0A5N3VX30"/>
<organism evidence="3 4">
    <name type="scientific">Muntiacus reevesi</name>
    <name type="common">Reeves' muntjac</name>
    <name type="synonym">Cervus reevesi</name>
    <dbReference type="NCBI Taxonomy" id="9886"/>
    <lineage>
        <taxon>Eukaryota</taxon>
        <taxon>Metazoa</taxon>
        <taxon>Chordata</taxon>
        <taxon>Craniata</taxon>
        <taxon>Vertebrata</taxon>
        <taxon>Euteleostomi</taxon>
        <taxon>Mammalia</taxon>
        <taxon>Eutheria</taxon>
        <taxon>Laurasiatheria</taxon>
        <taxon>Artiodactyla</taxon>
        <taxon>Ruminantia</taxon>
        <taxon>Pecora</taxon>
        <taxon>Cervidae</taxon>
        <taxon>Muntiacinae</taxon>
        <taxon>Muntiacus</taxon>
    </lineage>
</organism>
<keyword evidence="2" id="KW-0812">Transmembrane</keyword>